<proteinExistence type="predicted"/>
<name>A0ABU6QSA2_9FABA</name>
<gene>
    <name evidence="2" type="ORF">PIB30_085181</name>
</gene>
<accession>A0ABU6QSA2</accession>
<organism evidence="2 3">
    <name type="scientific">Stylosanthes scabra</name>
    <dbReference type="NCBI Taxonomy" id="79078"/>
    <lineage>
        <taxon>Eukaryota</taxon>
        <taxon>Viridiplantae</taxon>
        <taxon>Streptophyta</taxon>
        <taxon>Embryophyta</taxon>
        <taxon>Tracheophyta</taxon>
        <taxon>Spermatophyta</taxon>
        <taxon>Magnoliopsida</taxon>
        <taxon>eudicotyledons</taxon>
        <taxon>Gunneridae</taxon>
        <taxon>Pentapetalae</taxon>
        <taxon>rosids</taxon>
        <taxon>fabids</taxon>
        <taxon>Fabales</taxon>
        <taxon>Fabaceae</taxon>
        <taxon>Papilionoideae</taxon>
        <taxon>50 kb inversion clade</taxon>
        <taxon>dalbergioids sensu lato</taxon>
        <taxon>Dalbergieae</taxon>
        <taxon>Pterocarpus clade</taxon>
        <taxon>Stylosanthes</taxon>
    </lineage>
</organism>
<reference evidence="2 3" key="1">
    <citation type="journal article" date="2023" name="Plants (Basel)">
        <title>Bridging the Gap: Combining Genomics and Transcriptomics Approaches to Understand Stylosanthes scabra, an Orphan Legume from the Brazilian Caatinga.</title>
        <authorList>
            <person name="Ferreira-Neto J.R.C."/>
            <person name="da Silva M.D."/>
            <person name="Binneck E."/>
            <person name="de Melo N.F."/>
            <person name="da Silva R.H."/>
            <person name="de Melo A.L.T.M."/>
            <person name="Pandolfi V."/>
            <person name="Bustamante F.O."/>
            <person name="Brasileiro-Vidal A.C."/>
            <person name="Benko-Iseppon A.M."/>
        </authorList>
    </citation>
    <scope>NUCLEOTIDE SEQUENCE [LARGE SCALE GENOMIC DNA]</scope>
    <source>
        <tissue evidence="2">Leaves</tissue>
    </source>
</reference>
<dbReference type="Proteomes" id="UP001341840">
    <property type="component" value="Unassembled WGS sequence"/>
</dbReference>
<dbReference type="EMBL" id="JASCZI010001409">
    <property type="protein sequence ID" value="MED6114916.1"/>
    <property type="molecule type" value="Genomic_DNA"/>
</dbReference>
<evidence type="ECO:0000313" key="2">
    <source>
        <dbReference type="EMBL" id="MED6114916.1"/>
    </source>
</evidence>
<sequence>GVQTPKGYIRNVEQKVTANLGDSTILVLVKYHEVKKEAHNTREQKDQPTQAQENKKEHHLASSPSPPPPSFSAKKE</sequence>
<feature type="region of interest" description="Disordered" evidence="1">
    <location>
        <begin position="37"/>
        <end position="76"/>
    </location>
</feature>
<protein>
    <submittedName>
        <fullName evidence="2">Uncharacterized protein</fullName>
    </submittedName>
</protein>
<comment type="caution">
    <text evidence="2">The sequence shown here is derived from an EMBL/GenBank/DDBJ whole genome shotgun (WGS) entry which is preliminary data.</text>
</comment>
<evidence type="ECO:0000256" key="1">
    <source>
        <dbReference type="SAM" id="MobiDB-lite"/>
    </source>
</evidence>
<feature type="non-terminal residue" evidence="2">
    <location>
        <position position="1"/>
    </location>
</feature>
<keyword evidence="3" id="KW-1185">Reference proteome</keyword>
<evidence type="ECO:0000313" key="3">
    <source>
        <dbReference type="Proteomes" id="UP001341840"/>
    </source>
</evidence>
<feature type="compositionally biased region" description="Basic and acidic residues" evidence="1">
    <location>
        <begin position="37"/>
        <end position="46"/>
    </location>
</feature>